<keyword evidence="1 3" id="KW-0378">Hydrolase</keyword>
<dbReference type="AlphaFoldDB" id="A0A6P2C4R3"/>
<reference evidence="3 4" key="1">
    <citation type="submission" date="2018-11" db="EMBL/GenBank/DDBJ databases">
        <title>Trebonia kvetii gen.nov., sp.nov., a novel acidophilic actinobacterium, and proposal of the new actinobacterial family Treboniaceae fam. nov.</title>
        <authorList>
            <person name="Rapoport D."/>
            <person name="Sagova-Mareckova M."/>
            <person name="Sedlacek I."/>
            <person name="Provaznik J."/>
            <person name="Kralova S."/>
            <person name="Pavlinic D."/>
            <person name="Benes V."/>
            <person name="Kopecky J."/>
        </authorList>
    </citation>
    <scope>NUCLEOTIDE SEQUENCE [LARGE SCALE GENOMIC DNA]</scope>
    <source>
        <strain evidence="3 4">15Tr583</strain>
    </source>
</reference>
<dbReference type="PANTHER" id="PTHR48081:SF8">
    <property type="entry name" value="ALPHA_BETA HYDROLASE FOLD-3 DOMAIN-CONTAINING PROTEIN-RELATED"/>
    <property type="match status" value="1"/>
</dbReference>
<dbReference type="Gene3D" id="3.40.50.1820">
    <property type="entry name" value="alpha/beta hydrolase"/>
    <property type="match status" value="1"/>
</dbReference>
<protein>
    <submittedName>
        <fullName evidence="3">Alpha/beta hydrolase</fullName>
    </submittedName>
</protein>
<name>A0A6P2C4R3_9ACTN</name>
<organism evidence="3 4">
    <name type="scientific">Trebonia kvetii</name>
    <dbReference type="NCBI Taxonomy" id="2480626"/>
    <lineage>
        <taxon>Bacteria</taxon>
        <taxon>Bacillati</taxon>
        <taxon>Actinomycetota</taxon>
        <taxon>Actinomycetes</taxon>
        <taxon>Streptosporangiales</taxon>
        <taxon>Treboniaceae</taxon>
        <taxon>Trebonia</taxon>
    </lineage>
</organism>
<dbReference type="InterPro" id="IPR029058">
    <property type="entry name" value="AB_hydrolase_fold"/>
</dbReference>
<evidence type="ECO:0000313" key="4">
    <source>
        <dbReference type="Proteomes" id="UP000460272"/>
    </source>
</evidence>
<dbReference type="SUPFAM" id="SSF53474">
    <property type="entry name" value="alpha/beta-Hydrolases"/>
    <property type="match status" value="1"/>
</dbReference>
<accession>A0A6P2C4R3</accession>
<dbReference type="EMBL" id="RPFW01000002">
    <property type="protein sequence ID" value="TVZ05151.1"/>
    <property type="molecule type" value="Genomic_DNA"/>
</dbReference>
<sequence length="318" mass="33712">MPYSLDPELRRAVAAMSGEQAPAPAARGDWRTLRAYGEAALGRLEAVLDERPSVSRTDHQATSHDGSRLLVRWYAPAGRDRSTAGPAAVYLHGGGMIMGTVALHDRMVAGYAADSGIPLLAVDYRRAPEHPHPAPAEDAYAGLAWLIAHAAELGVDPARIALMGDSGGGGLAAAAALLARDRGLAVARQILIYPMLDDRTTTPDPALAPWAGWSYDDNYTGWHALLGDLIGAPDVPAYAAPARAADLSGLPATYIEVGELDIFRDEAIEYARRIALTGTSVELHVHPGCPHGFDRITAEAGVVRRARADRLRALTTLA</sequence>
<dbReference type="OrthoDB" id="3181909at2"/>
<comment type="caution">
    <text evidence="3">The sequence shown here is derived from an EMBL/GenBank/DDBJ whole genome shotgun (WGS) entry which is preliminary data.</text>
</comment>
<dbReference type="InterPro" id="IPR013094">
    <property type="entry name" value="AB_hydrolase_3"/>
</dbReference>
<proteinExistence type="predicted"/>
<evidence type="ECO:0000313" key="3">
    <source>
        <dbReference type="EMBL" id="TVZ05151.1"/>
    </source>
</evidence>
<evidence type="ECO:0000256" key="1">
    <source>
        <dbReference type="ARBA" id="ARBA00022801"/>
    </source>
</evidence>
<dbReference type="Proteomes" id="UP000460272">
    <property type="component" value="Unassembled WGS sequence"/>
</dbReference>
<dbReference type="PANTHER" id="PTHR48081">
    <property type="entry name" value="AB HYDROLASE SUPERFAMILY PROTEIN C4A8.06C"/>
    <property type="match status" value="1"/>
</dbReference>
<dbReference type="Pfam" id="PF07859">
    <property type="entry name" value="Abhydrolase_3"/>
    <property type="match status" value="1"/>
</dbReference>
<dbReference type="GO" id="GO:0016787">
    <property type="term" value="F:hydrolase activity"/>
    <property type="evidence" value="ECO:0007669"/>
    <property type="project" value="UniProtKB-KW"/>
</dbReference>
<dbReference type="InterPro" id="IPR050300">
    <property type="entry name" value="GDXG_lipolytic_enzyme"/>
</dbReference>
<evidence type="ECO:0000259" key="2">
    <source>
        <dbReference type="Pfam" id="PF07859"/>
    </source>
</evidence>
<feature type="domain" description="Alpha/beta hydrolase fold-3" evidence="2">
    <location>
        <begin position="89"/>
        <end position="293"/>
    </location>
</feature>
<dbReference type="RefSeq" id="WP_145852854.1">
    <property type="nucleotide sequence ID" value="NZ_RPFW01000002.1"/>
</dbReference>
<keyword evidence="4" id="KW-1185">Reference proteome</keyword>
<gene>
    <name evidence="3" type="ORF">EAS64_11165</name>
</gene>